<dbReference type="Pfam" id="PF00440">
    <property type="entry name" value="TetR_N"/>
    <property type="match status" value="1"/>
</dbReference>
<name>A0A0K1PBF4_9BACT</name>
<gene>
    <name evidence="6" type="ORF">AKJ08_1242</name>
</gene>
<dbReference type="SUPFAM" id="SSF48498">
    <property type="entry name" value="Tetracyclin repressor-like, C-terminal domain"/>
    <property type="match status" value="1"/>
</dbReference>
<keyword evidence="7" id="KW-1185">Reference proteome</keyword>
<accession>A0A0K1PBF4</accession>
<sequence length="197" mass="21619">MRKGDFTRQAILDHAVKSASKVGLDGLSIGVLATELGMSKSGLFAHFASKEALKVEVLERAAVMFYETVMLPALAAERGLPRIRAIFTRWMDWAEHAGLLGGCIFVAAAVELDDQPGAARETLVRTQADWLDALAKSAEIAMGVGHFRPELDPDQFAHELYATMLGLYHASRLMRDPRARERAVQSFEALVERASAH</sequence>
<evidence type="ECO:0000256" key="4">
    <source>
        <dbReference type="PROSITE-ProRule" id="PRU00335"/>
    </source>
</evidence>
<evidence type="ECO:0000259" key="5">
    <source>
        <dbReference type="PROSITE" id="PS50977"/>
    </source>
</evidence>
<dbReference type="InterPro" id="IPR001647">
    <property type="entry name" value="HTH_TetR"/>
</dbReference>
<reference evidence="6 7" key="1">
    <citation type="submission" date="2015-08" db="EMBL/GenBank/DDBJ databases">
        <authorList>
            <person name="Babu N.S."/>
            <person name="Beckwith C.J."/>
            <person name="Beseler K.G."/>
            <person name="Brison A."/>
            <person name="Carone J.V."/>
            <person name="Caskin T.P."/>
            <person name="Diamond M."/>
            <person name="Durham M.E."/>
            <person name="Foxe J.M."/>
            <person name="Go M."/>
            <person name="Henderson B.A."/>
            <person name="Jones I.B."/>
            <person name="McGettigan J.A."/>
            <person name="Micheletti S.J."/>
            <person name="Nasrallah M.E."/>
            <person name="Ortiz D."/>
            <person name="Piller C.R."/>
            <person name="Privatt S.R."/>
            <person name="Schneider S.L."/>
            <person name="Sharp S."/>
            <person name="Smith T.C."/>
            <person name="Stanton J.D."/>
            <person name="Ullery H.E."/>
            <person name="Wilson R.J."/>
            <person name="Serrano M.G."/>
            <person name="Buck G."/>
            <person name="Lee V."/>
            <person name="Wang Y."/>
            <person name="Carvalho R."/>
            <person name="Voegtly L."/>
            <person name="Shi R."/>
            <person name="Duckworth R."/>
            <person name="Johnson A."/>
            <person name="Loviza R."/>
            <person name="Walstead R."/>
            <person name="Shah Z."/>
            <person name="Kiflezghi M."/>
            <person name="Wade K."/>
            <person name="Ball S.L."/>
            <person name="Bradley K.W."/>
            <person name="Asai D.J."/>
            <person name="Bowman C.A."/>
            <person name="Russell D.A."/>
            <person name="Pope W.H."/>
            <person name="Jacobs-Sera D."/>
            <person name="Hendrix R.W."/>
            <person name="Hatfull G.F."/>
        </authorList>
    </citation>
    <scope>NUCLEOTIDE SEQUENCE [LARGE SCALE GENOMIC DNA]</scope>
    <source>
        <strain evidence="6 7">DSM 27710</strain>
    </source>
</reference>
<dbReference type="Gene3D" id="1.10.10.60">
    <property type="entry name" value="Homeodomain-like"/>
    <property type="match status" value="1"/>
</dbReference>
<keyword evidence="2 4" id="KW-0238">DNA-binding</keyword>
<feature type="domain" description="HTH tetR-type" evidence="5">
    <location>
        <begin position="5"/>
        <end position="65"/>
    </location>
</feature>
<dbReference type="Proteomes" id="UP000055590">
    <property type="component" value="Chromosome"/>
</dbReference>
<dbReference type="EMBL" id="CP012332">
    <property type="protein sequence ID" value="AKU90855.1"/>
    <property type="molecule type" value="Genomic_DNA"/>
</dbReference>
<dbReference type="InterPro" id="IPR036271">
    <property type="entry name" value="Tet_transcr_reg_TetR-rel_C_sf"/>
</dbReference>
<proteinExistence type="predicted"/>
<feature type="DNA-binding region" description="H-T-H motif" evidence="4">
    <location>
        <begin position="28"/>
        <end position="47"/>
    </location>
</feature>
<evidence type="ECO:0000313" key="7">
    <source>
        <dbReference type="Proteomes" id="UP000055590"/>
    </source>
</evidence>
<evidence type="ECO:0000256" key="3">
    <source>
        <dbReference type="ARBA" id="ARBA00023163"/>
    </source>
</evidence>
<dbReference type="PATRIC" id="fig|1391653.3.peg.1299"/>
<dbReference type="RefSeq" id="WP_050725253.1">
    <property type="nucleotide sequence ID" value="NZ_CP012332.1"/>
</dbReference>
<dbReference type="PANTHER" id="PTHR47506">
    <property type="entry name" value="TRANSCRIPTIONAL REGULATORY PROTEIN"/>
    <property type="match status" value="1"/>
</dbReference>
<dbReference type="PANTHER" id="PTHR47506:SF6">
    <property type="entry name" value="HTH-TYPE TRANSCRIPTIONAL REPRESSOR NEMR"/>
    <property type="match status" value="1"/>
</dbReference>
<organism evidence="6 7">
    <name type="scientific">Vulgatibacter incomptus</name>
    <dbReference type="NCBI Taxonomy" id="1391653"/>
    <lineage>
        <taxon>Bacteria</taxon>
        <taxon>Pseudomonadati</taxon>
        <taxon>Myxococcota</taxon>
        <taxon>Myxococcia</taxon>
        <taxon>Myxococcales</taxon>
        <taxon>Cystobacterineae</taxon>
        <taxon>Vulgatibacteraceae</taxon>
        <taxon>Vulgatibacter</taxon>
    </lineage>
</organism>
<dbReference type="STRING" id="1391653.AKJ08_1242"/>
<dbReference type="OrthoDB" id="9811084at2"/>
<dbReference type="Pfam" id="PF16925">
    <property type="entry name" value="TetR_C_13"/>
    <property type="match status" value="1"/>
</dbReference>
<evidence type="ECO:0000256" key="1">
    <source>
        <dbReference type="ARBA" id="ARBA00023015"/>
    </source>
</evidence>
<evidence type="ECO:0000313" key="6">
    <source>
        <dbReference type="EMBL" id="AKU90855.1"/>
    </source>
</evidence>
<protein>
    <submittedName>
        <fullName evidence="6">Putative transcriptional regulator for fatty acid degradation FadP, TetR family</fullName>
    </submittedName>
</protein>
<dbReference type="GO" id="GO:0003677">
    <property type="term" value="F:DNA binding"/>
    <property type="evidence" value="ECO:0007669"/>
    <property type="project" value="UniProtKB-UniRule"/>
</dbReference>
<dbReference type="SUPFAM" id="SSF46689">
    <property type="entry name" value="Homeodomain-like"/>
    <property type="match status" value="1"/>
</dbReference>
<dbReference type="InterPro" id="IPR011075">
    <property type="entry name" value="TetR_C"/>
</dbReference>
<dbReference type="AlphaFoldDB" id="A0A0K1PBF4"/>
<dbReference type="InterPro" id="IPR009057">
    <property type="entry name" value="Homeodomain-like_sf"/>
</dbReference>
<keyword evidence="1" id="KW-0805">Transcription regulation</keyword>
<dbReference type="PROSITE" id="PS50977">
    <property type="entry name" value="HTH_TETR_2"/>
    <property type="match status" value="1"/>
</dbReference>
<evidence type="ECO:0000256" key="2">
    <source>
        <dbReference type="ARBA" id="ARBA00023125"/>
    </source>
</evidence>
<dbReference type="Gene3D" id="1.10.357.10">
    <property type="entry name" value="Tetracycline Repressor, domain 2"/>
    <property type="match status" value="1"/>
</dbReference>
<keyword evidence="3" id="KW-0804">Transcription</keyword>
<dbReference type="KEGG" id="vin:AKJ08_1242"/>